<proteinExistence type="predicted"/>
<sequence length="77" mass="8450">MSTSHSTYPSGGGDASSKGNELHGSEVITTSNWGWLTQRIEKTADAGFDRWMDAKLTTLEADLHRFAVTHPVSTRRS</sequence>
<dbReference type="AlphaFoldDB" id="A0A5C5ZZ60"/>
<comment type="caution">
    <text evidence="2">The sequence shown here is derived from an EMBL/GenBank/DDBJ whole genome shotgun (WGS) entry which is preliminary data.</text>
</comment>
<dbReference type="Proteomes" id="UP000316213">
    <property type="component" value="Unassembled WGS sequence"/>
</dbReference>
<evidence type="ECO:0000313" key="2">
    <source>
        <dbReference type="EMBL" id="TWT91603.1"/>
    </source>
</evidence>
<evidence type="ECO:0000256" key="1">
    <source>
        <dbReference type="SAM" id="MobiDB-lite"/>
    </source>
</evidence>
<reference evidence="2 3" key="1">
    <citation type="submission" date="2019-02" db="EMBL/GenBank/DDBJ databases">
        <title>Deep-cultivation of Planctomycetes and their phenomic and genomic characterization uncovers novel biology.</title>
        <authorList>
            <person name="Wiegand S."/>
            <person name="Jogler M."/>
            <person name="Boedeker C."/>
            <person name="Pinto D."/>
            <person name="Vollmers J."/>
            <person name="Rivas-Marin E."/>
            <person name="Kohn T."/>
            <person name="Peeters S.H."/>
            <person name="Heuer A."/>
            <person name="Rast P."/>
            <person name="Oberbeckmann S."/>
            <person name="Bunk B."/>
            <person name="Jeske O."/>
            <person name="Meyerdierks A."/>
            <person name="Storesund J.E."/>
            <person name="Kallscheuer N."/>
            <person name="Luecker S."/>
            <person name="Lage O.M."/>
            <person name="Pohl T."/>
            <person name="Merkel B.J."/>
            <person name="Hornburger P."/>
            <person name="Mueller R.-W."/>
            <person name="Bruemmer F."/>
            <person name="Labrenz M."/>
            <person name="Spormann A.M."/>
            <person name="Op Den Camp H."/>
            <person name="Overmann J."/>
            <person name="Amann R."/>
            <person name="Jetten M.S.M."/>
            <person name="Mascher T."/>
            <person name="Medema M.H."/>
            <person name="Devos D.P."/>
            <person name="Kaster A.-K."/>
            <person name="Ovreas L."/>
            <person name="Rohde M."/>
            <person name="Galperin M.Y."/>
            <person name="Jogler C."/>
        </authorList>
    </citation>
    <scope>NUCLEOTIDE SEQUENCE [LARGE SCALE GENOMIC DNA]</scope>
    <source>
        <strain evidence="2 3">Pla100</strain>
    </source>
</reference>
<accession>A0A5C5ZZ60</accession>
<protein>
    <submittedName>
        <fullName evidence="2">Uncharacterized protein</fullName>
    </submittedName>
</protein>
<evidence type="ECO:0000313" key="3">
    <source>
        <dbReference type="Proteomes" id="UP000316213"/>
    </source>
</evidence>
<dbReference type="EMBL" id="SJPM01000014">
    <property type="protein sequence ID" value="TWT91603.1"/>
    <property type="molecule type" value="Genomic_DNA"/>
</dbReference>
<keyword evidence="3" id="KW-1185">Reference proteome</keyword>
<organism evidence="2 3">
    <name type="scientific">Neorhodopirellula pilleata</name>
    <dbReference type="NCBI Taxonomy" id="2714738"/>
    <lineage>
        <taxon>Bacteria</taxon>
        <taxon>Pseudomonadati</taxon>
        <taxon>Planctomycetota</taxon>
        <taxon>Planctomycetia</taxon>
        <taxon>Pirellulales</taxon>
        <taxon>Pirellulaceae</taxon>
        <taxon>Neorhodopirellula</taxon>
    </lineage>
</organism>
<name>A0A5C5ZZ60_9BACT</name>
<feature type="region of interest" description="Disordered" evidence="1">
    <location>
        <begin position="1"/>
        <end position="23"/>
    </location>
</feature>
<gene>
    <name evidence="2" type="ORF">Pla100_49940</name>
</gene>
<dbReference type="RefSeq" id="WP_146580988.1">
    <property type="nucleotide sequence ID" value="NZ_SJPM01000014.1"/>
</dbReference>